<dbReference type="Pfam" id="PF01326">
    <property type="entry name" value="PPDK_N"/>
    <property type="match status" value="2"/>
</dbReference>
<evidence type="ECO:0000259" key="2">
    <source>
        <dbReference type="Pfam" id="PF01326"/>
    </source>
</evidence>
<dbReference type="OrthoDB" id="9765468at2"/>
<dbReference type="PANTHER" id="PTHR43615:SF1">
    <property type="entry name" value="PPDK_N DOMAIN-CONTAINING PROTEIN"/>
    <property type="match status" value="1"/>
</dbReference>
<dbReference type="InterPro" id="IPR002192">
    <property type="entry name" value="PPDK_AMP/ATP-bd"/>
</dbReference>
<dbReference type="GO" id="GO:0005524">
    <property type="term" value="F:ATP binding"/>
    <property type="evidence" value="ECO:0007669"/>
    <property type="project" value="InterPro"/>
</dbReference>
<dbReference type="InterPro" id="IPR008279">
    <property type="entry name" value="PEP-util_enz_mobile_dom"/>
</dbReference>
<keyword evidence="3" id="KW-0418">Kinase</keyword>
<evidence type="ECO:0000313" key="4">
    <source>
        <dbReference type="Proteomes" id="UP000248749"/>
    </source>
</evidence>
<keyword evidence="3" id="KW-0808">Transferase</keyword>
<dbReference type="Pfam" id="PF00391">
    <property type="entry name" value="PEP-utilizers"/>
    <property type="match status" value="1"/>
</dbReference>
<feature type="domain" description="Pyruvate phosphate dikinase AMP/ATP-binding" evidence="2">
    <location>
        <begin position="194"/>
        <end position="241"/>
    </location>
</feature>
<feature type="domain" description="PEP-utilising enzyme mobile" evidence="1">
    <location>
        <begin position="724"/>
        <end position="794"/>
    </location>
</feature>
<keyword evidence="4" id="KW-1185">Reference proteome</keyword>
<dbReference type="GO" id="GO:0016301">
    <property type="term" value="F:kinase activity"/>
    <property type="evidence" value="ECO:0007669"/>
    <property type="project" value="UniProtKB-KW"/>
</dbReference>
<dbReference type="InterPro" id="IPR036637">
    <property type="entry name" value="Phosphohistidine_dom_sf"/>
</dbReference>
<dbReference type="Gene3D" id="3.30.1490.20">
    <property type="entry name" value="ATP-grasp fold, A domain"/>
    <property type="match status" value="2"/>
</dbReference>
<dbReference type="InterPro" id="IPR051549">
    <property type="entry name" value="PEP_Utilizing_Enz"/>
</dbReference>
<dbReference type="Gene3D" id="3.50.30.10">
    <property type="entry name" value="Phosphohistidine domain"/>
    <property type="match status" value="1"/>
</dbReference>
<feature type="domain" description="Pyruvate phosphate dikinase AMP/ATP-binding" evidence="2">
    <location>
        <begin position="53"/>
        <end position="186"/>
    </location>
</feature>
<name>A0A2W2DIZ1_9ACTN</name>
<dbReference type="Gene3D" id="3.30.470.20">
    <property type="entry name" value="ATP-grasp fold, B domain"/>
    <property type="match status" value="2"/>
</dbReference>
<dbReference type="SUPFAM" id="SSF52009">
    <property type="entry name" value="Phosphohistidine domain"/>
    <property type="match status" value="1"/>
</dbReference>
<gene>
    <name evidence="3" type="ORF">C1I99_09035</name>
</gene>
<keyword evidence="3" id="KW-0670">Pyruvate</keyword>
<comment type="caution">
    <text evidence="3">The sequence shown here is derived from an EMBL/GenBank/DDBJ whole genome shotgun (WGS) entry which is preliminary data.</text>
</comment>
<reference evidence="3 4" key="1">
    <citation type="submission" date="2018-01" db="EMBL/GenBank/DDBJ databases">
        <title>Draft genome sequence of Salinispora sp. 13K206.</title>
        <authorList>
            <person name="Sahin N."/>
            <person name="Saygin H."/>
            <person name="Ay H."/>
        </authorList>
    </citation>
    <scope>NUCLEOTIDE SEQUENCE [LARGE SCALE GENOMIC DNA]</scope>
    <source>
        <strain evidence="3 4">13K206</strain>
    </source>
</reference>
<organism evidence="3 4">
    <name type="scientific">Micromonospora deserti</name>
    <dbReference type="NCBI Taxonomy" id="2070366"/>
    <lineage>
        <taxon>Bacteria</taxon>
        <taxon>Bacillati</taxon>
        <taxon>Actinomycetota</taxon>
        <taxon>Actinomycetes</taxon>
        <taxon>Micromonosporales</taxon>
        <taxon>Micromonosporaceae</taxon>
        <taxon>Micromonospora</taxon>
    </lineage>
</organism>
<dbReference type="SUPFAM" id="SSF56059">
    <property type="entry name" value="Glutathione synthetase ATP-binding domain-like"/>
    <property type="match status" value="1"/>
</dbReference>
<dbReference type="InterPro" id="IPR013815">
    <property type="entry name" value="ATP_grasp_subdomain_1"/>
</dbReference>
<evidence type="ECO:0000259" key="1">
    <source>
        <dbReference type="Pfam" id="PF00391"/>
    </source>
</evidence>
<proteinExistence type="predicted"/>
<accession>A0A2W2DIZ1</accession>
<dbReference type="PANTHER" id="PTHR43615">
    <property type="entry name" value="PHOSPHOENOLPYRUVATE SYNTHASE-RELATED"/>
    <property type="match status" value="1"/>
</dbReference>
<dbReference type="Proteomes" id="UP000248749">
    <property type="component" value="Unassembled WGS sequence"/>
</dbReference>
<dbReference type="AlphaFoldDB" id="A0A2W2DIZ1"/>
<evidence type="ECO:0000313" key="3">
    <source>
        <dbReference type="EMBL" id="PZG00770.1"/>
    </source>
</evidence>
<dbReference type="EMBL" id="POUB01000040">
    <property type="protein sequence ID" value="PZG00770.1"/>
    <property type="molecule type" value="Genomic_DNA"/>
</dbReference>
<protein>
    <submittedName>
        <fullName evidence="3">Pyruvate, water dikinase</fullName>
    </submittedName>
</protein>
<sequence>MLVIALSELTADMVDLVGGKAAGLGEMARSGERVPEGFCVTTTAHDLGVIPQAEVAEAYERLGAGPVAVRSSATAEDLPDASFAGQQDSVLDVTGVTDLLSAIRRCWDSLHHARVVAYRDAHQIDHRPVRMAVIVQRMIDPAAAGVLFTANPLTGCRTEMMVEATAGLGAAVVDGSAAVDRYVLDGSPPAGSGVLTAGQLDELRAAGRRLQDHFGRPQDIEWAYDRQGVLWLLQSRPITTLFPSPPDTGRPAPRVYLEFGHVQGMLQPVTPMGMSTLKSLVAAMLAALGLTVEITDIGGRLYGDLTDLARSRSARKRLVKLMAVDFGPRAQAAMEHVLADPRFAPPAEASPRRAQTGPGLRTGLRAATGIMRALARPEVARSRLFREIERLKVGAAAPAGLATAADRLRFVRAEDPSAGSDEIVWPIVAGMLAAAMPAALLRGVVSRDEINTVLSGMPHNVTIEMDLALWRLSRQVGEHRHLLLTTPPQDLATAYARGALPDIGLAAFLDSYGHRAAAEVDLGVPRWDEDPTPVFAMIANYLRVTDPEQAPDRRFARAVATAEATLEEIVARARRRRPVRGRLAGFLLRRARMLAGLREAGKFAGLYRLREMRRQLLLVGAELAGRGLLEQPGDVMFLTLDEAHAAVHDGADHRSTVAARRAVHQRELRRPSVPVAVLSDGTDVEAVLAPAPALPGALRGVGAAAGRTTGPARVVHDPATAHVEPGDILVTPTTDPGWTPLFLTAAALVTETGAVMAHGPTVAREYGIPAVICVRDATQKIRTGQIITVDAAAGTVSIDSAAESETTRRPTISGARPS</sequence>